<dbReference type="NCBIfam" id="TIGR00078">
    <property type="entry name" value="nadC"/>
    <property type="match status" value="1"/>
</dbReference>
<dbReference type="AlphaFoldDB" id="A0A917UMZ4"/>
<dbReference type="EC" id="2.4.2.19" evidence="5"/>
<comment type="function">
    <text evidence="1">Involved in the catabolism of quinolinic acid (QA).</text>
</comment>
<evidence type="ECO:0000256" key="11">
    <source>
        <dbReference type="ARBA" id="ARBA00069173"/>
    </source>
</evidence>
<dbReference type="EMBL" id="BMOE01000003">
    <property type="protein sequence ID" value="GGJ69779.1"/>
    <property type="molecule type" value="Genomic_DNA"/>
</dbReference>
<dbReference type="InterPro" id="IPR004393">
    <property type="entry name" value="NadC"/>
</dbReference>
<comment type="pathway">
    <text evidence="2">Cofactor biosynthesis; NAD(+) biosynthesis; nicotinate D-ribonucleotide from quinolinate: step 1/1.</text>
</comment>
<protein>
    <recommendedName>
        <fullName evidence="11">Probable nicotinate-nucleotide pyrophosphorylase [carboxylating]</fullName>
        <ecNumber evidence="5">2.4.2.19</ecNumber>
    </recommendedName>
    <alternativeName>
        <fullName evidence="9">Quinolinate phosphoribosyltransferase [decarboxylating]</fullName>
    </alternativeName>
</protein>
<evidence type="ECO:0000256" key="6">
    <source>
        <dbReference type="ARBA" id="ARBA00022642"/>
    </source>
</evidence>
<gene>
    <name evidence="16" type="ORF">GCM10008939_12690</name>
</gene>
<dbReference type="GO" id="GO:0034213">
    <property type="term" value="P:quinolinate catabolic process"/>
    <property type="evidence" value="ECO:0007669"/>
    <property type="project" value="TreeGrafter"/>
</dbReference>
<evidence type="ECO:0000256" key="7">
    <source>
        <dbReference type="ARBA" id="ARBA00022676"/>
    </source>
</evidence>
<proteinExistence type="inferred from homology"/>
<organism evidence="16 17">
    <name type="scientific">Deinococcus aquiradiocola</name>
    <dbReference type="NCBI Taxonomy" id="393059"/>
    <lineage>
        <taxon>Bacteria</taxon>
        <taxon>Thermotogati</taxon>
        <taxon>Deinococcota</taxon>
        <taxon>Deinococci</taxon>
        <taxon>Deinococcales</taxon>
        <taxon>Deinococcaceae</taxon>
        <taxon>Deinococcus</taxon>
    </lineage>
</organism>
<evidence type="ECO:0000313" key="17">
    <source>
        <dbReference type="Proteomes" id="UP000635726"/>
    </source>
</evidence>
<evidence type="ECO:0000256" key="10">
    <source>
        <dbReference type="ARBA" id="ARBA00047445"/>
    </source>
</evidence>
<evidence type="ECO:0000256" key="13">
    <source>
        <dbReference type="PIRSR" id="PIRSR006250-1"/>
    </source>
</evidence>
<dbReference type="InterPro" id="IPR036068">
    <property type="entry name" value="Nicotinate_pribotase-like_C"/>
</dbReference>
<keyword evidence="6" id="KW-0662">Pyridine nucleotide biosynthesis</keyword>
<dbReference type="RefSeq" id="WP_188961433.1">
    <property type="nucleotide sequence ID" value="NZ_BMOE01000003.1"/>
</dbReference>
<comment type="subunit">
    <text evidence="4">Hexamer formed by 3 homodimers.</text>
</comment>
<dbReference type="FunFam" id="3.90.1170.20:FF:000001">
    <property type="entry name" value="Nicotinate-nucleotide diphosphorylase (Carboxylating)"/>
    <property type="match status" value="1"/>
</dbReference>
<dbReference type="PANTHER" id="PTHR32179">
    <property type="entry name" value="NICOTINATE-NUCLEOTIDE PYROPHOSPHORYLASE [CARBOXYLATING]"/>
    <property type="match status" value="1"/>
</dbReference>
<evidence type="ECO:0000256" key="4">
    <source>
        <dbReference type="ARBA" id="ARBA00011218"/>
    </source>
</evidence>
<dbReference type="PANTHER" id="PTHR32179:SF3">
    <property type="entry name" value="NICOTINATE-NUCLEOTIDE PYROPHOSPHORYLASE [CARBOXYLATING]"/>
    <property type="match status" value="1"/>
</dbReference>
<dbReference type="Proteomes" id="UP000635726">
    <property type="component" value="Unassembled WGS sequence"/>
</dbReference>
<dbReference type="InterPro" id="IPR013785">
    <property type="entry name" value="Aldolase_TIM"/>
</dbReference>
<feature type="binding site" evidence="13">
    <location>
        <begin position="139"/>
        <end position="141"/>
    </location>
    <ligand>
        <name>substrate</name>
    </ligand>
</feature>
<dbReference type="SUPFAM" id="SSF51690">
    <property type="entry name" value="Nicotinate/Quinolinate PRTase C-terminal domain-like"/>
    <property type="match status" value="1"/>
</dbReference>
<evidence type="ECO:0000256" key="9">
    <source>
        <dbReference type="ARBA" id="ARBA00033102"/>
    </source>
</evidence>
<reference evidence="16" key="2">
    <citation type="submission" date="2020-09" db="EMBL/GenBank/DDBJ databases">
        <authorList>
            <person name="Sun Q."/>
            <person name="Ohkuma M."/>
        </authorList>
    </citation>
    <scope>NUCLEOTIDE SEQUENCE</scope>
    <source>
        <strain evidence="16">JCM 14371</strain>
    </source>
</reference>
<evidence type="ECO:0000256" key="3">
    <source>
        <dbReference type="ARBA" id="ARBA00009400"/>
    </source>
</evidence>
<dbReference type="PIRSF" id="PIRSF006250">
    <property type="entry name" value="NadC_ModD"/>
    <property type="match status" value="1"/>
</dbReference>
<dbReference type="FunFam" id="3.20.20.70:FF:000030">
    <property type="entry name" value="Nicotinate-nucleotide pyrophosphorylase, carboxylating"/>
    <property type="match status" value="1"/>
</dbReference>
<feature type="binding site" evidence="13">
    <location>
        <position position="163"/>
    </location>
    <ligand>
        <name>substrate</name>
    </ligand>
</feature>
<dbReference type="InterPro" id="IPR022412">
    <property type="entry name" value="Quinolinate_PRibosylTrfase_N"/>
</dbReference>
<dbReference type="InterPro" id="IPR002638">
    <property type="entry name" value="Quinolinate_PRibosylTrfase_C"/>
</dbReference>
<comment type="similarity">
    <text evidence="3 12">Belongs to the NadC/ModD family.</text>
</comment>
<evidence type="ECO:0000313" key="16">
    <source>
        <dbReference type="EMBL" id="GGJ69779.1"/>
    </source>
</evidence>
<evidence type="ECO:0000259" key="15">
    <source>
        <dbReference type="Pfam" id="PF02749"/>
    </source>
</evidence>
<evidence type="ECO:0000256" key="5">
    <source>
        <dbReference type="ARBA" id="ARBA00011944"/>
    </source>
</evidence>
<evidence type="ECO:0000256" key="12">
    <source>
        <dbReference type="PIRNR" id="PIRNR006250"/>
    </source>
</evidence>
<keyword evidence="8 12" id="KW-0808">Transferase</keyword>
<dbReference type="GO" id="GO:0004514">
    <property type="term" value="F:nicotinate-nucleotide diphosphorylase (carboxylating) activity"/>
    <property type="evidence" value="ECO:0007669"/>
    <property type="project" value="UniProtKB-EC"/>
</dbReference>
<dbReference type="SUPFAM" id="SSF54675">
    <property type="entry name" value="Nicotinate/Quinolinate PRTase N-terminal domain-like"/>
    <property type="match status" value="1"/>
</dbReference>
<feature type="binding site" evidence="13">
    <location>
        <position position="106"/>
    </location>
    <ligand>
        <name>substrate</name>
    </ligand>
</feature>
<dbReference type="CDD" id="cd01572">
    <property type="entry name" value="QPRTase"/>
    <property type="match status" value="1"/>
</dbReference>
<dbReference type="GO" id="GO:0009435">
    <property type="term" value="P:NAD+ biosynthetic process"/>
    <property type="evidence" value="ECO:0007669"/>
    <property type="project" value="InterPro"/>
</dbReference>
<feature type="domain" description="Quinolinate phosphoribosyl transferase N-terminal" evidence="15">
    <location>
        <begin position="32"/>
        <end position="116"/>
    </location>
</feature>
<dbReference type="InterPro" id="IPR037128">
    <property type="entry name" value="Quinolinate_PRibosylTase_N_sf"/>
</dbReference>
<dbReference type="Gene3D" id="3.90.1170.20">
    <property type="entry name" value="Quinolinate phosphoribosyl transferase, N-terminal domain"/>
    <property type="match status" value="1"/>
</dbReference>
<feature type="binding site" evidence="13">
    <location>
        <begin position="270"/>
        <end position="272"/>
    </location>
    <ligand>
        <name>substrate</name>
    </ligand>
</feature>
<evidence type="ECO:0000259" key="14">
    <source>
        <dbReference type="Pfam" id="PF01729"/>
    </source>
</evidence>
<evidence type="ECO:0000256" key="1">
    <source>
        <dbReference type="ARBA" id="ARBA00003237"/>
    </source>
</evidence>
<reference evidence="16" key="1">
    <citation type="journal article" date="2014" name="Int. J. Syst. Evol. Microbiol.">
        <title>Complete genome sequence of Corynebacterium casei LMG S-19264T (=DSM 44701T), isolated from a smear-ripened cheese.</title>
        <authorList>
            <consortium name="US DOE Joint Genome Institute (JGI-PGF)"/>
            <person name="Walter F."/>
            <person name="Albersmeier A."/>
            <person name="Kalinowski J."/>
            <person name="Ruckert C."/>
        </authorList>
    </citation>
    <scope>NUCLEOTIDE SEQUENCE</scope>
    <source>
        <strain evidence="16">JCM 14371</strain>
    </source>
</reference>
<feature type="binding site" evidence="13">
    <location>
        <begin position="249"/>
        <end position="251"/>
    </location>
    <ligand>
        <name>substrate</name>
    </ligand>
</feature>
<dbReference type="InterPro" id="IPR027277">
    <property type="entry name" value="NadC/ModD"/>
</dbReference>
<accession>A0A917UMZ4</accession>
<dbReference type="Gene3D" id="3.20.20.70">
    <property type="entry name" value="Aldolase class I"/>
    <property type="match status" value="1"/>
</dbReference>
<comment type="caution">
    <text evidence="16">The sequence shown here is derived from an EMBL/GenBank/DDBJ whole genome shotgun (WGS) entry which is preliminary data.</text>
</comment>
<sequence length="289" mass="30851">MTPTDSLPAAPRSDSLTDRLRLALQEDLGRGDATTLSTIPAAQDGVAVLKLKQAGILAGQDVARQVFALTGADLHVQWLQPEGEPLVPGVIGEVRGNLRAILTAERLALNLMQRLSGVATLSRTYADALAGTRTRLLDTRKTTPLWRDLEKYAVRVGGGLNHRHGLDDGLLIKDNHVAAAGSVGEAVRRARSGGYLLQVECEVSTPAQVQEALDAGADRLLLDNMPDDQMREAVLLRDRHAPRVTLEASGNMTLARLPHVARTGVDFVSVGALTHSAPALDISLDVKQA</sequence>
<feature type="domain" description="Quinolinate phosphoribosyl transferase C-terminal" evidence="14">
    <location>
        <begin position="118"/>
        <end position="285"/>
    </location>
</feature>
<feature type="binding site" evidence="13">
    <location>
        <position position="173"/>
    </location>
    <ligand>
        <name>substrate</name>
    </ligand>
</feature>
<feature type="binding site" evidence="13">
    <location>
        <position position="223"/>
    </location>
    <ligand>
        <name>substrate</name>
    </ligand>
</feature>
<evidence type="ECO:0000256" key="2">
    <source>
        <dbReference type="ARBA" id="ARBA00004893"/>
    </source>
</evidence>
<evidence type="ECO:0000256" key="8">
    <source>
        <dbReference type="ARBA" id="ARBA00022679"/>
    </source>
</evidence>
<feature type="binding site" evidence="13">
    <location>
        <position position="202"/>
    </location>
    <ligand>
        <name>substrate</name>
    </ligand>
</feature>
<comment type="catalytic activity">
    <reaction evidence="10">
        <text>nicotinate beta-D-ribonucleotide + CO2 + diphosphate = quinolinate + 5-phospho-alpha-D-ribose 1-diphosphate + 2 H(+)</text>
        <dbReference type="Rhea" id="RHEA:12733"/>
        <dbReference type="ChEBI" id="CHEBI:15378"/>
        <dbReference type="ChEBI" id="CHEBI:16526"/>
        <dbReference type="ChEBI" id="CHEBI:29959"/>
        <dbReference type="ChEBI" id="CHEBI:33019"/>
        <dbReference type="ChEBI" id="CHEBI:57502"/>
        <dbReference type="ChEBI" id="CHEBI:58017"/>
        <dbReference type="EC" id="2.4.2.19"/>
    </reaction>
</comment>
<keyword evidence="17" id="KW-1185">Reference proteome</keyword>
<keyword evidence="7 12" id="KW-0328">Glycosyltransferase</keyword>
<dbReference type="Pfam" id="PF01729">
    <property type="entry name" value="QRPTase_C"/>
    <property type="match status" value="1"/>
</dbReference>
<dbReference type="Pfam" id="PF02749">
    <property type="entry name" value="QRPTase_N"/>
    <property type="match status" value="1"/>
</dbReference>
<name>A0A917UMZ4_9DEIO</name>
<dbReference type="GO" id="GO:0005737">
    <property type="term" value="C:cytoplasm"/>
    <property type="evidence" value="ECO:0007669"/>
    <property type="project" value="TreeGrafter"/>
</dbReference>